<dbReference type="Proteomes" id="UP000792457">
    <property type="component" value="Unassembled WGS sequence"/>
</dbReference>
<name>A0A8K0KLN0_LADFU</name>
<protein>
    <submittedName>
        <fullName evidence="1">Uncharacterized protein</fullName>
    </submittedName>
</protein>
<reference evidence="1" key="2">
    <citation type="submission" date="2017-10" db="EMBL/GenBank/DDBJ databases">
        <title>Ladona fulva Genome sequencing and assembly.</title>
        <authorList>
            <person name="Murali S."/>
            <person name="Richards S."/>
            <person name="Bandaranaike D."/>
            <person name="Bellair M."/>
            <person name="Blankenburg K."/>
            <person name="Chao H."/>
            <person name="Dinh H."/>
            <person name="Doddapaneni H."/>
            <person name="Dugan-Rocha S."/>
            <person name="Elkadiri S."/>
            <person name="Gnanaolivu R."/>
            <person name="Hernandez B."/>
            <person name="Skinner E."/>
            <person name="Javaid M."/>
            <person name="Lee S."/>
            <person name="Li M."/>
            <person name="Ming W."/>
            <person name="Munidasa M."/>
            <person name="Muniz J."/>
            <person name="Nguyen L."/>
            <person name="Hughes D."/>
            <person name="Osuji N."/>
            <person name="Pu L.-L."/>
            <person name="Puazo M."/>
            <person name="Qu C."/>
            <person name="Quiroz J."/>
            <person name="Raj R."/>
            <person name="Weissenberger G."/>
            <person name="Xin Y."/>
            <person name="Zou X."/>
            <person name="Han Y."/>
            <person name="Worley K."/>
            <person name="Muzny D."/>
            <person name="Gibbs R."/>
        </authorList>
    </citation>
    <scope>NUCLEOTIDE SEQUENCE</scope>
    <source>
        <strain evidence="1">Sampled in the wild</strain>
    </source>
</reference>
<sequence length="97" mass="10933">MATISFFINERSAASNQAPLQPIRRNLRRTLCAQTRASQSREHSRGKKSSENTHLSGFFLLTSGEYAPNVLCRNLMSKIFYGVVIETHSAVRRFATT</sequence>
<accession>A0A8K0KLN0</accession>
<organism evidence="1 2">
    <name type="scientific">Ladona fulva</name>
    <name type="common">Scarce chaser dragonfly</name>
    <name type="synonym">Libellula fulva</name>
    <dbReference type="NCBI Taxonomy" id="123851"/>
    <lineage>
        <taxon>Eukaryota</taxon>
        <taxon>Metazoa</taxon>
        <taxon>Ecdysozoa</taxon>
        <taxon>Arthropoda</taxon>
        <taxon>Hexapoda</taxon>
        <taxon>Insecta</taxon>
        <taxon>Pterygota</taxon>
        <taxon>Palaeoptera</taxon>
        <taxon>Odonata</taxon>
        <taxon>Epiprocta</taxon>
        <taxon>Anisoptera</taxon>
        <taxon>Libelluloidea</taxon>
        <taxon>Libellulidae</taxon>
        <taxon>Ladona</taxon>
    </lineage>
</organism>
<comment type="caution">
    <text evidence="1">The sequence shown here is derived from an EMBL/GenBank/DDBJ whole genome shotgun (WGS) entry which is preliminary data.</text>
</comment>
<dbReference type="AlphaFoldDB" id="A0A8K0KLN0"/>
<proteinExistence type="predicted"/>
<reference evidence="1" key="1">
    <citation type="submission" date="2013-04" db="EMBL/GenBank/DDBJ databases">
        <authorList>
            <person name="Qu J."/>
            <person name="Murali S.C."/>
            <person name="Bandaranaike D."/>
            <person name="Bellair M."/>
            <person name="Blankenburg K."/>
            <person name="Chao H."/>
            <person name="Dinh H."/>
            <person name="Doddapaneni H."/>
            <person name="Downs B."/>
            <person name="Dugan-Rocha S."/>
            <person name="Elkadiri S."/>
            <person name="Gnanaolivu R.D."/>
            <person name="Hernandez B."/>
            <person name="Javaid M."/>
            <person name="Jayaseelan J.C."/>
            <person name="Lee S."/>
            <person name="Li M."/>
            <person name="Ming W."/>
            <person name="Munidasa M."/>
            <person name="Muniz J."/>
            <person name="Nguyen L."/>
            <person name="Ongeri F."/>
            <person name="Osuji N."/>
            <person name="Pu L.-L."/>
            <person name="Puazo M."/>
            <person name="Qu C."/>
            <person name="Quiroz J."/>
            <person name="Raj R."/>
            <person name="Weissenberger G."/>
            <person name="Xin Y."/>
            <person name="Zou X."/>
            <person name="Han Y."/>
            <person name="Richards S."/>
            <person name="Worley K."/>
            <person name="Muzny D."/>
            <person name="Gibbs R."/>
        </authorList>
    </citation>
    <scope>NUCLEOTIDE SEQUENCE</scope>
    <source>
        <strain evidence="1">Sampled in the wild</strain>
    </source>
</reference>
<evidence type="ECO:0000313" key="1">
    <source>
        <dbReference type="EMBL" id="KAG8236892.1"/>
    </source>
</evidence>
<gene>
    <name evidence="1" type="ORF">J437_LFUL016012</name>
</gene>
<evidence type="ECO:0000313" key="2">
    <source>
        <dbReference type="Proteomes" id="UP000792457"/>
    </source>
</evidence>
<dbReference type="EMBL" id="KZ309092">
    <property type="protein sequence ID" value="KAG8236892.1"/>
    <property type="molecule type" value="Genomic_DNA"/>
</dbReference>
<keyword evidence="2" id="KW-1185">Reference proteome</keyword>